<dbReference type="InterPro" id="IPR013818">
    <property type="entry name" value="Lipase"/>
</dbReference>
<dbReference type="CDD" id="cd00707">
    <property type="entry name" value="Pancreat_lipase_like"/>
    <property type="match status" value="1"/>
</dbReference>
<dbReference type="InterPro" id="IPR000734">
    <property type="entry name" value="TAG_lipase"/>
</dbReference>
<dbReference type="InterPro" id="IPR016272">
    <property type="entry name" value="Lipase_LIPH"/>
</dbReference>
<dbReference type="PANTHER" id="PTHR11610:SF186">
    <property type="entry name" value="FI22312P1"/>
    <property type="match status" value="1"/>
</dbReference>
<accession>A0A7R8X7M0</accession>
<dbReference type="Gene3D" id="3.40.50.1820">
    <property type="entry name" value="alpha/beta hydrolase"/>
    <property type="match status" value="1"/>
</dbReference>
<keyword evidence="3" id="KW-0964">Secreted</keyword>
<feature type="signal peptide" evidence="7">
    <location>
        <begin position="1"/>
        <end position="24"/>
    </location>
</feature>
<dbReference type="InterPro" id="IPR029058">
    <property type="entry name" value="AB_hydrolase_fold"/>
</dbReference>
<comment type="subcellular location">
    <subcellularLocation>
        <location evidence="1">Secreted</location>
    </subcellularLocation>
</comment>
<dbReference type="GO" id="GO:0016042">
    <property type="term" value="P:lipid catabolic process"/>
    <property type="evidence" value="ECO:0007669"/>
    <property type="project" value="TreeGrafter"/>
</dbReference>
<dbReference type="EMBL" id="LR900160">
    <property type="protein sequence ID" value="CAD7244463.1"/>
    <property type="molecule type" value="Genomic_DNA"/>
</dbReference>
<dbReference type="OrthoDB" id="199913at2759"/>
<dbReference type="Proteomes" id="UP000677054">
    <property type="component" value="Unassembled WGS sequence"/>
</dbReference>
<protein>
    <recommendedName>
        <fullName evidence="8">Lipase domain-containing protein</fullName>
    </recommendedName>
</protein>
<dbReference type="Pfam" id="PF00151">
    <property type="entry name" value="Lipase"/>
    <property type="match status" value="1"/>
</dbReference>
<evidence type="ECO:0000256" key="4">
    <source>
        <dbReference type="PIRSR" id="PIRSR000865-1"/>
    </source>
</evidence>
<evidence type="ECO:0000313" key="9">
    <source>
        <dbReference type="EMBL" id="CAD7244463.1"/>
    </source>
</evidence>
<keyword evidence="5" id="KW-0106">Calcium</keyword>
<feature type="active site" description="Nucleophile" evidence="4">
    <location>
        <position position="201"/>
    </location>
</feature>
<feature type="binding site" evidence="5">
    <location>
        <position position="249"/>
    </location>
    <ligand>
        <name>Ca(2+)</name>
        <dbReference type="ChEBI" id="CHEBI:29108"/>
    </ligand>
</feature>
<keyword evidence="7" id="KW-0732">Signal</keyword>
<gene>
    <name evidence="9" type="ORF">DSTB1V02_LOCUS4359</name>
</gene>
<evidence type="ECO:0000259" key="8">
    <source>
        <dbReference type="Pfam" id="PF00151"/>
    </source>
</evidence>
<dbReference type="GO" id="GO:0046872">
    <property type="term" value="F:metal ion binding"/>
    <property type="evidence" value="ECO:0007669"/>
    <property type="project" value="UniProtKB-KW"/>
</dbReference>
<keyword evidence="5" id="KW-0479">Metal-binding</keyword>
<evidence type="ECO:0000256" key="3">
    <source>
        <dbReference type="ARBA" id="ARBA00022525"/>
    </source>
</evidence>
<dbReference type="PRINTS" id="PR00821">
    <property type="entry name" value="TAGLIPASE"/>
</dbReference>
<dbReference type="AlphaFoldDB" id="A0A7R8X7M0"/>
<evidence type="ECO:0000256" key="1">
    <source>
        <dbReference type="ARBA" id="ARBA00004613"/>
    </source>
</evidence>
<feature type="chain" id="PRO_5036209012" description="Lipase domain-containing protein" evidence="7">
    <location>
        <begin position="25"/>
        <end position="529"/>
    </location>
</feature>
<evidence type="ECO:0000313" key="10">
    <source>
        <dbReference type="Proteomes" id="UP000677054"/>
    </source>
</evidence>
<reference evidence="9" key="1">
    <citation type="submission" date="2020-11" db="EMBL/GenBank/DDBJ databases">
        <authorList>
            <person name="Tran Van P."/>
        </authorList>
    </citation>
    <scope>NUCLEOTIDE SEQUENCE</scope>
</reference>
<dbReference type="GO" id="GO:0016298">
    <property type="term" value="F:lipase activity"/>
    <property type="evidence" value="ECO:0007669"/>
    <property type="project" value="InterPro"/>
</dbReference>
<evidence type="ECO:0000256" key="7">
    <source>
        <dbReference type="SAM" id="SignalP"/>
    </source>
</evidence>
<evidence type="ECO:0000256" key="6">
    <source>
        <dbReference type="RuleBase" id="RU004262"/>
    </source>
</evidence>
<dbReference type="PANTHER" id="PTHR11610">
    <property type="entry name" value="LIPASE"/>
    <property type="match status" value="1"/>
</dbReference>
<proteinExistence type="inferred from homology"/>
<sequence length="529" mass="58226">MHSRRMESLLRFSLLLLLGWSGFAIQSTVQENIYQDIAWSVAKWEAIKMLPRKPKEEICFENLGCFSNDEGPMSHLDLLPQTPEEIGTQFILDHNDPEPPETLDPDALQNSGFRPTKPTKIIVHGFASDPNKDWITELRQGFHENGDFNIITVGWTDGASSPNYIQAAVNAQVVGRQIANFIAAAVALGSNIGDIHLVGASLGAHVNNFVANWLRDTHNGLKIGRITGLDAARPFFKDDPSYGLDTHLDAGDAEFVDVIHSNAGLLIAGCLGIIEPIGTVDFYPNGGSDQPGCNNLFFGALEDFFTGDDSYICNHHRANYFFIESLKRPQCTYTAIPCSDLTDFEDDFVHGLGSCFTCGEGGCGQLGINAHGQSSQYLITLHPDQEAGHCGFMWHLSIKSTELQELSTYGEFRVTLQWSTGYTLGPFSITEEDELMEKGQAKGRVVISAWDSVPVEDPATVILEYVAYDGWIFNGKDHWLLDTLIVKAQDGRSKQETFCAFAASTSVRSTLSSGLKCLNKLCFLQAHVT</sequence>
<feature type="active site" description="Charge relay system" evidence="4">
    <location>
        <position position="230"/>
    </location>
</feature>
<name>A0A7R8X7M0_9CRUS</name>
<dbReference type="SUPFAM" id="SSF53474">
    <property type="entry name" value="alpha/beta-Hydrolases"/>
    <property type="match status" value="1"/>
</dbReference>
<dbReference type="GO" id="GO:0052689">
    <property type="term" value="F:carboxylic ester hydrolase activity"/>
    <property type="evidence" value="ECO:0007669"/>
    <property type="project" value="InterPro"/>
</dbReference>
<dbReference type="EMBL" id="CAJPEV010000643">
    <property type="protein sequence ID" value="CAG0887180.1"/>
    <property type="molecule type" value="Genomic_DNA"/>
</dbReference>
<dbReference type="PIRSF" id="PIRSF000865">
    <property type="entry name" value="Lipoprotein_lipase_LIPH"/>
    <property type="match status" value="1"/>
</dbReference>
<evidence type="ECO:0000256" key="5">
    <source>
        <dbReference type="PIRSR" id="PIRSR000865-2"/>
    </source>
</evidence>
<dbReference type="InterPro" id="IPR033906">
    <property type="entry name" value="Lipase_N"/>
</dbReference>
<evidence type="ECO:0000256" key="2">
    <source>
        <dbReference type="ARBA" id="ARBA00010701"/>
    </source>
</evidence>
<keyword evidence="10" id="KW-1185">Reference proteome</keyword>
<dbReference type="GO" id="GO:0005615">
    <property type="term" value="C:extracellular space"/>
    <property type="evidence" value="ECO:0007669"/>
    <property type="project" value="TreeGrafter"/>
</dbReference>
<organism evidence="9">
    <name type="scientific">Darwinula stevensoni</name>
    <dbReference type="NCBI Taxonomy" id="69355"/>
    <lineage>
        <taxon>Eukaryota</taxon>
        <taxon>Metazoa</taxon>
        <taxon>Ecdysozoa</taxon>
        <taxon>Arthropoda</taxon>
        <taxon>Crustacea</taxon>
        <taxon>Oligostraca</taxon>
        <taxon>Ostracoda</taxon>
        <taxon>Podocopa</taxon>
        <taxon>Podocopida</taxon>
        <taxon>Darwinulocopina</taxon>
        <taxon>Darwinuloidea</taxon>
        <taxon>Darwinulidae</taxon>
        <taxon>Darwinula</taxon>
    </lineage>
</organism>
<feature type="active site" description="Charge relay system" evidence="4">
    <location>
        <position position="315"/>
    </location>
</feature>
<comment type="similarity">
    <text evidence="2 6">Belongs to the AB hydrolase superfamily. Lipase family.</text>
</comment>
<feature type="binding site" evidence="5">
    <location>
        <position position="252"/>
    </location>
    <ligand>
        <name>Ca(2+)</name>
        <dbReference type="ChEBI" id="CHEBI:29108"/>
    </ligand>
</feature>
<feature type="domain" description="Lipase" evidence="8">
    <location>
        <begin position="57"/>
        <end position="372"/>
    </location>
</feature>